<accession>A0A7G2CJ77</accession>
<dbReference type="VEuPathDB" id="TriTrypDB:ADEAN_000741300"/>
<protein>
    <submittedName>
        <fullName evidence="5">Emp24/gp25L/p24 family/GOLD, putative</fullName>
    </submittedName>
</protein>
<reference evidence="5 6" key="1">
    <citation type="submission" date="2020-08" db="EMBL/GenBank/DDBJ databases">
        <authorList>
            <person name="Newling K."/>
            <person name="Davey J."/>
            <person name="Forrester S."/>
        </authorList>
    </citation>
    <scope>NUCLEOTIDE SEQUENCE [LARGE SCALE GENOMIC DNA]</scope>
    <source>
        <strain evidence="6">Crithidia deanei Carvalho (ATCC PRA-265)</strain>
    </source>
</reference>
<comment type="subcellular location">
    <subcellularLocation>
        <location evidence="1">Membrane</location>
        <topology evidence="1">Single-pass type I membrane protein</topology>
    </subcellularLocation>
</comment>
<evidence type="ECO:0000256" key="3">
    <source>
        <dbReference type="SAM" id="SignalP"/>
    </source>
</evidence>
<dbReference type="Proteomes" id="UP000515908">
    <property type="component" value="Chromosome 15"/>
</dbReference>
<keyword evidence="2" id="KW-0472">Membrane</keyword>
<dbReference type="PROSITE" id="PS50866">
    <property type="entry name" value="GOLD"/>
    <property type="match status" value="1"/>
</dbReference>
<comment type="similarity">
    <text evidence="1">Belongs to the EMP24/GP25L family.</text>
</comment>
<gene>
    <name evidence="5" type="ORF">ADEAN_000741300</name>
</gene>
<name>A0A7G2CJ77_9TRYP</name>
<feature type="signal peptide" evidence="3">
    <location>
        <begin position="1"/>
        <end position="19"/>
    </location>
</feature>
<evidence type="ECO:0000256" key="2">
    <source>
        <dbReference type="SAM" id="Phobius"/>
    </source>
</evidence>
<keyword evidence="1 2" id="KW-0812">Transmembrane</keyword>
<evidence type="ECO:0000259" key="4">
    <source>
        <dbReference type="PROSITE" id="PS50866"/>
    </source>
</evidence>
<dbReference type="EMBL" id="LR877159">
    <property type="protein sequence ID" value="CAD2219900.1"/>
    <property type="molecule type" value="Genomic_DNA"/>
</dbReference>
<dbReference type="InterPro" id="IPR009038">
    <property type="entry name" value="GOLD_dom"/>
</dbReference>
<keyword evidence="6" id="KW-1185">Reference proteome</keyword>
<dbReference type="GO" id="GO:0016020">
    <property type="term" value="C:membrane"/>
    <property type="evidence" value="ECO:0007669"/>
    <property type="project" value="UniProtKB-SubCell"/>
</dbReference>
<dbReference type="Pfam" id="PF01105">
    <property type="entry name" value="EMP24_GP25L"/>
    <property type="match status" value="1"/>
</dbReference>
<keyword evidence="2" id="KW-1133">Transmembrane helix</keyword>
<sequence length="242" mass="27009">MLAQVVISLLLLLTTTTDAFRFSITPGKKKCFTADVSQEEGTRMEIQYRMAASLSPFVSISITDGKGFVLMEHSPAQPATRTIVVVKHPGTWGICLNTAEKALHSATALTVTLNLQDAAEAEGTRTQKQQYSATSPVQLGTGKNKGAYRQMKYIAKLAHQLQGTVKHLLVEDHVLRGIMQEAERYTWQVVLVYLMIAMAAVGVNAFRVRKYLKRYFYQTSGKESQARRNKKKVEAINSRLQQ</sequence>
<evidence type="ECO:0000313" key="6">
    <source>
        <dbReference type="Proteomes" id="UP000515908"/>
    </source>
</evidence>
<dbReference type="AlphaFoldDB" id="A0A7G2CJ77"/>
<dbReference type="OrthoDB" id="759142at2759"/>
<feature type="domain" description="GOLD" evidence="4">
    <location>
        <begin position="29"/>
        <end position="117"/>
    </location>
</feature>
<keyword evidence="3" id="KW-0732">Signal</keyword>
<proteinExistence type="inferred from homology"/>
<organism evidence="5 6">
    <name type="scientific">Angomonas deanei</name>
    <dbReference type="NCBI Taxonomy" id="59799"/>
    <lineage>
        <taxon>Eukaryota</taxon>
        <taxon>Discoba</taxon>
        <taxon>Euglenozoa</taxon>
        <taxon>Kinetoplastea</taxon>
        <taxon>Metakinetoplastina</taxon>
        <taxon>Trypanosomatida</taxon>
        <taxon>Trypanosomatidae</taxon>
        <taxon>Strigomonadinae</taxon>
        <taxon>Angomonas</taxon>
    </lineage>
</organism>
<feature type="chain" id="PRO_5029014807" evidence="3">
    <location>
        <begin position="20"/>
        <end position="242"/>
    </location>
</feature>
<evidence type="ECO:0000313" key="5">
    <source>
        <dbReference type="EMBL" id="CAD2219900.1"/>
    </source>
</evidence>
<feature type="transmembrane region" description="Helical" evidence="2">
    <location>
        <begin position="185"/>
        <end position="206"/>
    </location>
</feature>
<evidence type="ECO:0000256" key="1">
    <source>
        <dbReference type="RuleBase" id="RU003827"/>
    </source>
</evidence>